<organism evidence="11 12">
    <name type="scientific">Echinops telfairi</name>
    <name type="common">Lesser hedgehog tenrec</name>
    <dbReference type="NCBI Taxonomy" id="9371"/>
    <lineage>
        <taxon>Eukaryota</taxon>
        <taxon>Metazoa</taxon>
        <taxon>Chordata</taxon>
        <taxon>Craniata</taxon>
        <taxon>Vertebrata</taxon>
        <taxon>Euteleostomi</taxon>
        <taxon>Mammalia</taxon>
        <taxon>Eutheria</taxon>
        <taxon>Afrotheria</taxon>
        <taxon>Tenrecidae</taxon>
        <taxon>Tenrecinae</taxon>
        <taxon>Echinops</taxon>
    </lineage>
</organism>
<keyword evidence="4 10" id="KW-0732">Signal</keyword>
<protein>
    <submittedName>
        <fullName evidence="12">Leucine-rich repeat-containing protein 26</fullName>
    </submittedName>
</protein>
<evidence type="ECO:0000256" key="7">
    <source>
        <dbReference type="ARBA" id="ARBA00023136"/>
    </source>
</evidence>
<dbReference type="PANTHER" id="PTHR45773">
    <property type="entry name" value="SLIT AND NTRK-LIKE PROTEIN 4-RELATED"/>
    <property type="match status" value="1"/>
</dbReference>
<dbReference type="SMART" id="SM00369">
    <property type="entry name" value="LRR_TYP"/>
    <property type="match status" value="6"/>
</dbReference>
<evidence type="ECO:0000313" key="12">
    <source>
        <dbReference type="RefSeq" id="XP_004714534.2"/>
    </source>
</evidence>
<evidence type="ECO:0000256" key="5">
    <source>
        <dbReference type="ARBA" id="ARBA00022737"/>
    </source>
</evidence>
<dbReference type="InterPro" id="IPR032675">
    <property type="entry name" value="LRR_dom_sf"/>
</dbReference>
<keyword evidence="7 9" id="KW-0472">Membrane</keyword>
<dbReference type="PANTHER" id="PTHR45773:SF10">
    <property type="match status" value="1"/>
</dbReference>
<evidence type="ECO:0000313" key="11">
    <source>
        <dbReference type="Proteomes" id="UP000694863"/>
    </source>
</evidence>
<evidence type="ECO:0000256" key="8">
    <source>
        <dbReference type="SAM" id="MobiDB-lite"/>
    </source>
</evidence>
<name>A0ABM0J4B8_ECHTE</name>
<evidence type="ECO:0000256" key="1">
    <source>
        <dbReference type="ARBA" id="ARBA00004479"/>
    </source>
</evidence>
<evidence type="ECO:0000256" key="2">
    <source>
        <dbReference type="ARBA" id="ARBA00022614"/>
    </source>
</evidence>
<feature type="signal peptide" evidence="10">
    <location>
        <begin position="1"/>
        <end position="24"/>
    </location>
</feature>
<feature type="region of interest" description="Disordered" evidence="8">
    <location>
        <begin position="290"/>
        <end position="321"/>
    </location>
</feature>
<dbReference type="InterPro" id="IPR001611">
    <property type="entry name" value="Leu-rich_rpt"/>
</dbReference>
<reference evidence="12" key="1">
    <citation type="submission" date="2025-08" db="UniProtKB">
        <authorList>
            <consortium name="RefSeq"/>
        </authorList>
    </citation>
    <scope>IDENTIFICATION</scope>
</reference>
<keyword evidence="3 9" id="KW-0812">Transmembrane</keyword>
<accession>A0ABM0J4B8</accession>
<evidence type="ECO:0000256" key="3">
    <source>
        <dbReference type="ARBA" id="ARBA00022692"/>
    </source>
</evidence>
<feature type="transmembrane region" description="Helical" evidence="9">
    <location>
        <begin position="255"/>
        <end position="279"/>
    </location>
</feature>
<sequence>MGSLPFFWQPLPLLLLLSLSLAWAQMRPATASLRPPGDPVCPESCTCQPSDQANCSALVLLAVPTGLSWRLHSLLLDRNRVRSLPPGAFQGASALLRLDLQENGLRAVHARAFWGLGTLQQLDLGSNQLEALAPGTFAPLRALRNLSLANNRLVRLEPATLGTLPLLRTLSLEDNSLDTLGPGLLATLPALRSLHLRGNPGACGCAQRSLCTWLSQHPRGPEVEGLVCEAQRSLPISPLSAFNPCAQSPTLRDLAVIYVIGPFSFLASLATCLALGSVVTACRAHRRRRAAASRLPWRPPDPKPGTPPAQAGVGNPAAAQA</sequence>
<feature type="compositionally biased region" description="Pro residues" evidence="8">
    <location>
        <begin position="297"/>
        <end position="307"/>
    </location>
</feature>
<keyword evidence="11" id="KW-1185">Reference proteome</keyword>
<evidence type="ECO:0000256" key="9">
    <source>
        <dbReference type="SAM" id="Phobius"/>
    </source>
</evidence>
<dbReference type="Proteomes" id="UP000694863">
    <property type="component" value="Unplaced"/>
</dbReference>
<dbReference type="GeneID" id="101638532"/>
<feature type="chain" id="PRO_5046961200" evidence="10">
    <location>
        <begin position="25"/>
        <end position="321"/>
    </location>
</feature>
<proteinExistence type="predicted"/>
<dbReference type="SUPFAM" id="SSF52058">
    <property type="entry name" value="L domain-like"/>
    <property type="match status" value="1"/>
</dbReference>
<keyword evidence="6 9" id="KW-1133">Transmembrane helix</keyword>
<evidence type="ECO:0000256" key="10">
    <source>
        <dbReference type="SAM" id="SignalP"/>
    </source>
</evidence>
<gene>
    <name evidence="12" type="primary">LRRC26</name>
</gene>
<comment type="subcellular location">
    <subcellularLocation>
        <location evidence="1">Membrane</location>
        <topology evidence="1">Single-pass type I membrane protein</topology>
    </subcellularLocation>
</comment>
<dbReference type="RefSeq" id="XP_004714534.2">
    <property type="nucleotide sequence ID" value="XM_004714477.2"/>
</dbReference>
<evidence type="ECO:0000256" key="4">
    <source>
        <dbReference type="ARBA" id="ARBA00022729"/>
    </source>
</evidence>
<dbReference type="Pfam" id="PF13855">
    <property type="entry name" value="LRR_8"/>
    <property type="match status" value="2"/>
</dbReference>
<dbReference type="InterPro" id="IPR003591">
    <property type="entry name" value="Leu-rich_rpt_typical-subtyp"/>
</dbReference>
<keyword evidence="2" id="KW-0433">Leucine-rich repeat</keyword>
<keyword evidence="5" id="KW-0677">Repeat</keyword>
<dbReference type="Gene3D" id="3.80.10.10">
    <property type="entry name" value="Ribonuclease Inhibitor"/>
    <property type="match status" value="1"/>
</dbReference>
<evidence type="ECO:0000256" key="6">
    <source>
        <dbReference type="ARBA" id="ARBA00022989"/>
    </source>
</evidence>